<comment type="caution">
    <text evidence="3">The sequence shown here is derived from an EMBL/GenBank/DDBJ whole genome shotgun (WGS) entry which is preliminary data.</text>
</comment>
<proteinExistence type="predicted"/>
<evidence type="ECO:0000256" key="1">
    <source>
        <dbReference type="SAM" id="Phobius"/>
    </source>
</evidence>
<feature type="transmembrane region" description="Helical" evidence="1">
    <location>
        <begin position="229"/>
        <end position="246"/>
    </location>
</feature>
<keyword evidence="1" id="KW-1133">Transmembrane helix</keyword>
<keyword evidence="1" id="KW-0812">Transmembrane</keyword>
<feature type="domain" description="Acyltransferase 3" evidence="2">
    <location>
        <begin position="12"/>
        <end position="334"/>
    </location>
</feature>
<feature type="transmembrane region" description="Helical" evidence="1">
    <location>
        <begin position="258"/>
        <end position="276"/>
    </location>
</feature>
<dbReference type="InterPro" id="IPR050879">
    <property type="entry name" value="Acyltransferase_3"/>
</dbReference>
<feature type="transmembrane region" description="Helical" evidence="1">
    <location>
        <begin position="140"/>
        <end position="156"/>
    </location>
</feature>
<dbReference type="GO" id="GO:0016020">
    <property type="term" value="C:membrane"/>
    <property type="evidence" value="ECO:0007669"/>
    <property type="project" value="TreeGrafter"/>
</dbReference>
<accession>A0A814H9J4</accession>
<reference evidence="3" key="1">
    <citation type="submission" date="2021-02" db="EMBL/GenBank/DDBJ databases">
        <authorList>
            <person name="Nowell W R."/>
        </authorList>
    </citation>
    <scope>NUCLEOTIDE SEQUENCE</scope>
    <source>
        <strain evidence="3">Ploen Becks lab</strain>
    </source>
</reference>
<evidence type="ECO:0000313" key="3">
    <source>
        <dbReference type="EMBL" id="CAF1007004.1"/>
    </source>
</evidence>
<organism evidence="3 4">
    <name type="scientific">Brachionus calyciflorus</name>
    <dbReference type="NCBI Taxonomy" id="104777"/>
    <lineage>
        <taxon>Eukaryota</taxon>
        <taxon>Metazoa</taxon>
        <taxon>Spiralia</taxon>
        <taxon>Gnathifera</taxon>
        <taxon>Rotifera</taxon>
        <taxon>Eurotatoria</taxon>
        <taxon>Monogononta</taxon>
        <taxon>Pseudotrocha</taxon>
        <taxon>Ploima</taxon>
        <taxon>Brachionidae</taxon>
        <taxon>Brachionus</taxon>
    </lineage>
</organism>
<dbReference type="GO" id="GO:0000271">
    <property type="term" value="P:polysaccharide biosynthetic process"/>
    <property type="evidence" value="ECO:0007669"/>
    <property type="project" value="TreeGrafter"/>
</dbReference>
<dbReference type="EMBL" id="CAJNOC010004027">
    <property type="protein sequence ID" value="CAF1007004.1"/>
    <property type="molecule type" value="Genomic_DNA"/>
</dbReference>
<evidence type="ECO:0000259" key="2">
    <source>
        <dbReference type="Pfam" id="PF01757"/>
    </source>
</evidence>
<protein>
    <recommendedName>
        <fullName evidence="2">Acyltransferase 3 domain-containing protein</fullName>
    </recommendedName>
</protein>
<keyword evidence="1" id="KW-0472">Membrane</keyword>
<feature type="transmembrane region" description="Helical" evidence="1">
    <location>
        <begin position="50"/>
        <end position="68"/>
    </location>
</feature>
<dbReference type="PANTHER" id="PTHR23028:SF53">
    <property type="entry name" value="ACYL_TRANSF_3 DOMAIN-CONTAINING PROTEIN"/>
    <property type="match status" value="1"/>
</dbReference>
<sequence>MNAQNIDQKNFVYLDGYRGILALFVAISHSKTNNSRCELVDFIRSRHNHGLNGFFVLSAFLLTYHLIIDFKNTSKPIFFSTLKYFIKRLFRIYLVYFIVVTSISFGPKILGGPYEYSSWFDIISLKNTGSSHLWTMPIEIKYYFFIPIFSFIFARFEKYKLIILPISIFFTELDRRFNWMAKPDEIVFEKGHLLRVRFSIFFYGTIAAFTLHTIESYEKLINVIQNHRMVQILINLLSVVLIVYLVRFTHTFDHSSLTAVAMYWSIIILSMTLGHPNLLTNIFSNEFLRSCGKFSFGIYLLHPIFVQTSINLKLTKLQIDLTFSVIIKSYLASYLFFYIIEKNCMNLGNLCIKQIEKFFLSRNKIMNQEENSLPK</sequence>
<dbReference type="OrthoDB" id="92766at2759"/>
<dbReference type="InterPro" id="IPR002656">
    <property type="entry name" value="Acyl_transf_3_dom"/>
</dbReference>
<name>A0A814H9J4_9BILA</name>
<keyword evidence="4" id="KW-1185">Reference proteome</keyword>
<gene>
    <name evidence="3" type="ORF">OXX778_LOCUS16699</name>
</gene>
<dbReference type="Proteomes" id="UP000663879">
    <property type="component" value="Unassembled WGS sequence"/>
</dbReference>
<evidence type="ECO:0000313" key="4">
    <source>
        <dbReference type="Proteomes" id="UP000663879"/>
    </source>
</evidence>
<feature type="transmembrane region" description="Helical" evidence="1">
    <location>
        <begin position="200"/>
        <end position="217"/>
    </location>
</feature>
<feature type="transmembrane region" description="Helical" evidence="1">
    <location>
        <begin position="12"/>
        <end position="30"/>
    </location>
</feature>
<dbReference type="AlphaFoldDB" id="A0A814H9J4"/>
<feature type="transmembrane region" description="Helical" evidence="1">
    <location>
        <begin position="89"/>
        <end position="110"/>
    </location>
</feature>
<dbReference type="PANTHER" id="PTHR23028">
    <property type="entry name" value="ACETYLTRANSFERASE"/>
    <property type="match status" value="1"/>
</dbReference>
<dbReference type="Pfam" id="PF01757">
    <property type="entry name" value="Acyl_transf_3"/>
    <property type="match status" value="1"/>
</dbReference>
<feature type="transmembrane region" description="Helical" evidence="1">
    <location>
        <begin position="321"/>
        <end position="340"/>
    </location>
</feature>
<dbReference type="GO" id="GO:0016747">
    <property type="term" value="F:acyltransferase activity, transferring groups other than amino-acyl groups"/>
    <property type="evidence" value="ECO:0007669"/>
    <property type="project" value="InterPro"/>
</dbReference>